<reference evidence="1" key="1">
    <citation type="submission" date="2020-02" db="EMBL/GenBank/DDBJ databases">
        <authorList>
            <person name="Meier V. D."/>
        </authorList>
    </citation>
    <scope>NUCLEOTIDE SEQUENCE</scope>
    <source>
        <strain evidence="1">AVDCRST_MAG68</strain>
    </source>
</reference>
<proteinExistence type="predicted"/>
<evidence type="ECO:0000313" key="1">
    <source>
        <dbReference type="EMBL" id="CAA9364602.1"/>
    </source>
</evidence>
<accession>A0A6J4MRK4</accession>
<gene>
    <name evidence="1" type="ORF">AVDCRST_MAG68-5061</name>
</gene>
<dbReference type="AlphaFoldDB" id="A0A6J4MRK4"/>
<protein>
    <submittedName>
        <fullName evidence="1">Uncharacterized protein</fullName>
    </submittedName>
</protein>
<organism evidence="1">
    <name type="scientific">uncultured Gemmatimonadota bacterium</name>
    <dbReference type="NCBI Taxonomy" id="203437"/>
    <lineage>
        <taxon>Bacteria</taxon>
        <taxon>Pseudomonadati</taxon>
        <taxon>Gemmatimonadota</taxon>
        <taxon>environmental samples</taxon>
    </lineage>
</organism>
<name>A0A6J4MRK4_9BACT</name>
<sequence>MTERKAGEVLDPLGVTLDVDDDQQVVEAVVLAKVVSFADDDRSTAVVMASSAGLDWVAQLGLVAVGQQIVNVDRPERDED</sequence>
<dbReference type="EMBL" id="CADCTW010000217">
    <property type="protein sequence ID" value="CAA9364602.1"/>
    <property type="molecule type" value="Genomic_DNA"/>
</dbReference>